<reference evidence="3 4" key="1">
    <citation type="submission" date="2018-06" db="EMBL/GenBank/DDBJ databases">
        <authorList>
            <consortium name="Pathogen Informatics"/>
            <person name="Doyle S."/>
        </authorList>
    </citation>
    <scope>NUCLEOTIDE SEQUENCE [LARGE SCALE GENOMIC DNA]</scope>
    <source>
        <strain evidence="3 4">NCTC11842</strain>
    </source>
</reference>
<dbReference type="Proteomes" id="UP000638986">
    <property type="component" value="Unassembled WGS sequence"/>
</dbReference>
<organism evidence="3 4">
    <name type="scientific">Pseudomonas luteola</name>
    <dbReference type="NCBI Taxonomy" id="47886"/>
    <lineage>
        <taxon>Bacteria</taxon>
        <taxon>Pseudomonadati</taxon>
        <taxon>Pseudomonadota</taxon>
        <taxon>Gammaproteobacteria</taxon>
        <taxon>Pseudomonadales</taxon>
        <taxon>Pseudomonadaceae</taxon>
        <taxon>Pseudomonas</taxon>
    </lineage>
</organism>
<sequence length="79" mass="8819">MAADYSQGRYLVFGYGDKAVQIGLIDNDGFVRASDDQGRLIYRIEGEQVYDMDDNYLADIDEGTAVTAKGERLFTIQAE</sequence>
<accession>A0A2X2CS98</accession>
<evidence type="ECO:0000313" key="4">
    <source>
        <dbReference type="Proteomes" id="UP000250443"/>
    </source>
</evidence>
<dbReference type="EMBL" id="UAUF01000012">
    <property type="protein sequence ID" value="SPZ08536.1"/>
    <property type="molecule type" value="Genomic_DNA"/>
</dbReference>
<dbReference type="AlphaFoldDB" id="A0A2X2CS98"/>
<dbReference type="EMBL" id="JADMCD010000002">
    <property type="protein sequence ID" value="MBF8639980.1"/>
    <property type="molecule type" value="Genomic_DNA"/>
</dbReference>
<evidence type="ECO:0000313" key="6">
    <source>
        <dbReference type="Proteomes" id="UP000638986"/>
    </source>
</evidence>
<dbReference type="RefSeq" id="WP_010795030.1">
    <property type="nucleotide sequence ID" value="NZ_CP069262.1"/>
</dbReference>
<dbReference type="Proteomes" id="UP000626180">
    <property type="component" value="Unassembled WGS sequence"/>
</dbReference>
<gene>
    <name evidence="2" type="ORF">I5Q09_11940</name>
    <name evidence="1" type="ORF">IRZ65_04700</name>
    <name evidence="3" type="ORF">NCTC11842_02837</name>
</gene>
<evidence type="ECO:0000313" key="1">
    <source>
        <dbReference type="EMBL" id="MBF8639980.1"/>
    </source>
</evidence>
<dbReference type="EMBL" id="JADTXM010000007">
    <property type="protein sequence ID" value="MBH3439395.1"/>
    <property type="molecule type" value="Genomic_DNA"/>
</dbReference>
<evidence type="ECO:0000313" key="5">
    <source>
        <dbReference type="Proteomes" id="UP000626180"/>
    </source>
</evidence>
<evidence type="ECO:0000313" key="2">
    <source>
        <dbReference type="EMBL" id="MBH3439395.1"/>
    </source>
</evidence>
<name>A0A2X2CS98_PSELU</name>
<proteinExistence type="predicted"/>
<dbReference type="Proteomes" id="UP000250443">
    <property type="component" value="Unassembled WGS sequence"/>
</dbReference>
<protein>
    <submittedName>
        <fullName evidence="3">Uncharacterized protein</fullName>
    </submittedName>
</protein>
<evidence type="ECO:0000313" key="3">
    <source>
        <dbReference type="EMBL" id="SPZ08536.1"/>
    </source>
</evidence>
<reference evidence="1 5" key="2">
    <citation type="submission" date="2020-10" db="EMBL/GenBank/DDBJ databases">
        <title>Genome sequences of Pseudomonas isolates.</title>
        <authorList>
            <person name="Wessels L."/>
            <person name="Reich F."/>
            <person name="Hammerl J."/>
        </authorList>
    </citation>
    <scope>NUCLEOTIDE SEQUENCE [LARGE SCALE GENOMIC DNA]</scope>
    <source>
        <strain evidence="1 5">20-MO00624-0</strain>
    </source>
</reference>
<reference evidence="2 6" key="3">
    <citation type="submission" date="2020-11" db="EMBL/GenBank/DDBJ databases">
        <title>Enhanced detection system for hospital associated transmission using whole genome sequencing surveillance.</title>
        <authorList>
            <person name="Harrison L.H."/>
            <person name="Van Tyne D."/>
            <person name="Marsh J.W."/>
            <person name="Griffith M.P."/>
            <person name="Snyder D.J."/>
            <person name="Cooper V.S."/>
            <person name="Mustapha M."/>
        </authorList>
    </citation>
    <scope>NUCLEOTIDE SEQUENCE [LARGE SCALE GENOMIC DNA]</scope>
    <source>
        <strain evidence="2 6">PSB00013</strain>
    </source>
</reference>
<keyword evidence="5" id="KW-1185">Reference proteome</keyword>